<dbReference type="AlphaFoldDB" id="A0AAV6VBJ6"/>
<gene>
    <name evidence="2" type="ORF">JTE90_005044</name>
</gene>
<reference evidence="2 3" key="1">
    <citation type="journal article" date="2022" name="Nat. Ecol. Evol.">
        <title>A masculinizing supergene underlies an exaggerated male reproductive morph in a spider.</title>
        <authorList>
            <person name="Hendrickx F."/>
            <person name="De Corte Z."/>
            <person name="Sonet G."/>
            <person name="Van Belleghem S.M."/>
            <person name="Kostlbacher S."/>
            <person name="Vangestel C."/>
        </authorList>
    </citation>
    <scope>NUCLEOTIDE SEQUENCE [LARGE SCALE GENOMIC DNA]</scope>
    <source>
        <strain evidence="2">W744_W776</strain>
    </source>
</reference>
<protein>
    <recommendedName>
        <fullName evidence="4">Phosphatidylethanolamine-binding protein</fullName>
    </recommendedName>
</protein>
<evidence type="ECO:0000313" key="3">
    <source>
        <dbReference type="Proteomes" id="UP000827092"/>
    </source>
</evidence>
<dbReference type="InterPro" id="IPR035810">
    <property type="entry name" value="PEBP_euk"/>
</dbReference>
<proteinExistence type="predicted"/>
<dbReference type="Proteomes" id="UP000827092">
    <property type="component" value="Unassembled WGS sequence"/>
</dbReference>
<dbReference type="InterPro" id="IPR036610">
    <property type="entry name" value="PEBP-like_sf"/>
</dbReference>
<dbReference type="InterPro" id="IPR008914">
    <property type="entry name" value="PEBP"/>
</dbReference>
<keyword evidence="1" id="KW-0732">Signal</keyword>
<accession>A0AAV6VBJ6</accession>
<organism evidence="2 3">
    <name type="scientific">Oedothorax gibbosus</name>
    <dbReference type="NCBI Taxonomy" id="931172"/>
    <lineage>
        <taxon>Eukaryota</taxon>
        <taxon>Metazoa</taxon>
        <taxon>Ecdysozoa</taxon>
        <taxon>Arthropoda</taxon>
        <taxon>Chelicerata</taxon>
        <taxon>Arachnida</taxon>
        <taxon>Araneae</taxon>
        <taxon>Araneomorphae</taxon>
        <taxon>Entelegynae</taxon>
        <taxon>Araneoidea</taxon>
        <taxon>Linyphiidae</taxon>
        <taxon>Erigoninae</taxon>
        <taxon>Oedothorax</taxon>
    </lineage>
</organism>
<name>A0AAV6VBJ6_9ARAC</name>
<sequence length="198" mass="22372">MDNNLTCILLVFGICVVSVKCQCDAKNYAEDHIVPDIIPNIPKEELKVTYGVSNVFVQCRSEVIQNTTLYQPTLEYSASGNSIYTLVMIDPDAPDPQRPVFAQYLHWEVMNIPGTQVGAGKTVFPYMPPSPPPYSNAHRYLLLVFQQPFYIYDSKENGAKGRSNFNVIQLEQEFQLGTPIAGMFFYVKHERQGKLPSI</sequence>
<dbReference type="SUPFAM" id="SSF49777">
    <property type="entry name" value="PEBP-like"/>
    <property type="match status" value="1"/>
</dbReference>
<dbReference type="PANTHER" id="PTHR11362:SF82">
    <property type="entry name" value="PHOSPHATIDYLETHANOLAMINE-BINDING PROTEIN 4"/>
    <property type="match status" value="1"/>
</dbReference>
<dbReference type="EMBL" id="JAFNEN010000115">
    <property type="protein sequence ID" value="KAG8193746.1"/>
    <property type="molecule type" value="Genomic_DNA"/>
</dbReference>
<feature type="signal peptide" evidence="1">
    <location>
        <begin position="1"/>
        <end position="21"/>
    </location>
</feature>
<evidence type="ECO:0000256" key="1">
    <source>
        <dbReference type="SAM" id="SignalP"/>
    </source>
</evidence>
<comment type="caution">
    <text evidence="2">The sequence shown here is derived from an EMBL/GenBank/DDBJ whole genome shotgun (WGS) entry which is preliminary data.</text>
</comment>
<dbReference type="CDD" id="cd00866">
    <property type="entry name" value="PEBP_euk"/>
    <property type="match status" value="1"/>
</dbReference>
<evidence type="ECO:0008006" key="4">
    <source>
        <dbReference type="Google" id="ProtNLM"/>
    </source>
</evidence>
<dbReference type="PANTHER" id="PTHR11362">
    <property type="entry name" value="PHOSPHATIDYLETHANOLAMINE-BINDING PROTEIN"/>
    <property type="match status" value="1"/>
</dbReference>
<evidence type="ECO:0000313" key="2">
    <source>
        <dbReference type="EMBL" id="KAG8193746.1"/>
    </source>
</evidence>
<keyword evidence="3" id="KW-1185">Reference proteome</keyword>
<feature type="chain" id="PRO_5043518334" description="Phosphatidylethanolamine-binding protein" evidence="1">
    <location>
        <begin position="22"/>
        <end position="198"/>
    </location>
</feature>
<dbReference type="Gene3D" id="3.90.280.10">
    <property type="entry name" value="PEBP-like"/>
    <property type="match status" value="1"/>
</dbReference>
<dbReference type="Pfam" id="PF01161">
    <property type="entry name" value="PBP"/>
    <property type="match status" value="1"/>
</dbReference>